<dbReference type="RefSeq" id="WP_132121042.1">
    <property type="nucleotide sequence ID" value="NZ_SLWS01000006.1"/>
</dbReference>
<comment type="caution">
    <text evidence="3">The sequence shown here is derived from an EMBL/GenBank/DDBJ whole genome shotgun (WGS) entry which is preliminary data.</text>
</comment>
<dbReference type="SMART" id="SM00530">
    <property type="entry name" value="HTH_XRE"/>
    <property type="match status" value="1"/>
</dbReference>
<protein>
    <submittedName>
        <fullName evidence="3">Helix-turn-helix protein</fullName>
    </submittedName>
</protein>
<organism evidence="3 4">
    <name type="scientific">Actinocrispum wychmicini</name>
    <dbReference type="NCBI Taxonomy" id="1213861"/>
    <lineage>
        <taxon>Bacteria</taxon>
        <taxon>Bacillati</taxon>
        <taxon>Actinomycetota</taxon>
        <taxon>Actinomycetes</taxon>
        <taxon>Pseudonocardiales</taxon>
        <taxon>Pseudonocardiaceae</taxon>
        <taxon>Actinocrispum</taxon>
    </lineage>
</organism>
<keyword evidence="4" id="KW-1185">Reference proteome</keyword>
<feature type="compositionally biased region" description="Basic residues" evidence="1">
    <location>
        <begin position="15"/>
        <end position="24"/>
    </location>
</feature>
<evidence type="ECO:0000259" key="2">
    <source>
        <dbReference type="PROSITE" id="PS50943"/>
    </source>
</evidence>
<gene>
    <name evidence="3" type="ORF">EV192_106672</name>
</gene>
<evidence type="ECO:0000313" key="4">
    <source>
        <dbReference type="Proteomes" id="UP000295680"/>
    </source>
</evidence>
<dbReference type="Proteomes" id="UP000295680">
    <property type="component" value="Unassembled WGS sequence"/>
</dbReference>
<dbReference type="GO" id="GO:0003677">
    <property type="term" value="F:DNA binding"/>
    <property type="evidence" value="ECO:0007669"/>
    <property type="project" value="InterPro"/>
</dbReference>
<feature type="region of interest" description="Disordered" evidence="1">
    <location>
        <begin position="1"/>
        <end position="26"/>
    </location>
</feature>
<evidence type="ECO:0000256" key="1">
    <source>
        <dbReference type="SAM" id="MobiDB-lite"/>
    </source>
</evidence>
<dbReference type="Gene3D" id="1.10.260.40">
    <property type="entry name" value="lambda repressor-like DNA-binding domains"/>
    <property type="match status" value="1"/>
</dbReference>
<evidence type="ECO:0000313" key="3">
    <source>
        <dbReference type="EMBL" id="TCO57195.1"/>
    </source>
</evidence>
<dbReference type="Pfam" id="PF13560">
    <property type="entry name" value="HTH_31"/>
    <property type="match status" value="1"/>
</dbReference>
<dbReference type="CDD" id="cd00093">
    <property type="entry name" value="HTH_XRE"/>
    <property type="match status" value="1"/>
</dbReference>
<proteinExistence type="predicted"/>
<dbReference type="InterPro" id="IPR010982">
    <property type="entry name" value="Lambda_DNA-bd_dom_sf"/>
</dbReference>
<accession>A0A4R2JSP5</accession>
<dbReference type="PROSITE" id="PS50943">
    <property type="entry name" value="HTH_CROC1"/>
    <property type="match status" value="1"/>
</dbReference>
<dbReference type="InterPro" id="IPR001387">
    <property type="entry name" value="Cro/C1-type_HTH"/>
</dbReference>
<dbReference type="OrthoDB" id="3690537at2"/>
<dbReference type="AlphaFoldDB" id="A0A4R2JSP5"/>
<name>A0A4R2JSP5_9PSEU</name>
<dbReference type="SUPFAM" id="SSF47413">
    <property type="entry name" value="lambda repressor-like DNA-binding domains"/>
    <property type="match status" value="1"/>
</dbReference>
<reference evidence="3 4" key="1">
    <citation type="submission" date="2019-03" db="EMBL/GenBank/DDBJ databases">
        <title>Genomic Encyclopedia of Type Strains, Phase IV (KMG-IV): sequencing the most valuable type-strain genomes for metagenomic binning, comparative biology and taxonomic classification.</title>
        <authorList>
            <person name="Goeker M."/>
        </authorList>
    </citation>
    <scope>NUCLEOTIDE SEQUENCE [LARGE SCALE GENOMIC DNA]</scope>
    <source>
        <strain evidence="3 4">DSM 45934</strain>
    </source>
</reference>
<feature type="domain" description="HTH cro/C1-type" evidence="2">
    <location>
        <begin position="15"/>
        <end position="74"/>
    </location>
</feature>
<dbReference type="EMBL" id="SLWS01000006">
    <property type="protein sequence ID" value="TCO57195.1"/>
    <property type="molecule type" value="Genomic_DNA"/>
</dbReference>
<sequence>MAKTPPALPFSGVKLRQHRERRGWHQSDLAKACVNAGRQMDRSQISRFETGASNPPPPTLTALADALGVELDELLDPQLDSR</sequence>